<dbReference type="GO" id="GO:0004888">
    <property type="term" value="F:transmembrane signaling receptor activity"/>
    <property type="evidence" value="ECO:0007669"/>
    <property type="project" value="TreeGrafter"/>
</dbReference>
<dbReference type="Pfam" id="PF13927">
    <property type="entry name" value="Ig_3"/>
    <property type="match status" value="1"/>
</dbReference>
<evidence type="ECO:0000313" key="6">
    <source>
        <dbReference type="Proteomes" id="UP000016665"/>
    </source>
</evidence>
<evidence type="ECO:0000313" key="5">
    <source>
        <dbReference type="Ensembl" id="ENSFALP00000013060.2"/>
    </source>
</evidence>
<feature type="domain" description="Ig-like" evidence="4">
    <location>
        <begin position="14"/>
        <end position="89"/>
    </location>
</feature>
<keyword evidence="1" id="KW-0732">Signal</keyword>
<dbReference type="SUPFAM" id="SSF48726">
    <property type="entry name" value="Immunoglobulin"/>
    <property type="match status" value="4"/>
</dbReference>
<evidence type="ECO:0000256" key="2">
    <source>
        <dbReference type="ARBA" id="ARBA00023157"/>
    </source>
</evidence>
<dbReference type="GeneTree" id="ENSGT01050000244808"/>
<dbReference type="PANTHER" id="PTHR11481:SF64">
    <property type="entry name" value="FC RECEPTOR-LIKE PROTEIN 4"/>
    <property type="match status" value="1"/>
</dbReference>
<dbReference type="PROSITE" id="PS50835">
    <property type="entry name" value="IG_LIKE"/>
    <property type="match status" value="3"/>
</dbReference>
<dbReference type="PANTHER" id="PTHR11481">
    <property type="entry name" value="IMMUNOGLOBULIN FC RECEPTOR"/>
    <property type="match status" value="1"/>
</dbReference>
<name>U3KDF6_FICAL</name>
<dbReference type="InterPro" id="IPR036179">
    <property type="entry name" value="Ig-like_dom_sf"/>
</dbReference>
<dbReference type="InterPro" id="IPR007110">
    <property type="entry name" value="Ig-like_dom"/>
</dbReference>
<feature type="compositionally biased region" description="Pro residues" evidence="3">
    <location>
        <begin position="389"/>
        <end position="402"/>
    </location>
</feature>
<feature type="region of interest" description="Disordered" evidence="3">
    <location>
        <begin position="367"/>
        <end position="427"/>
    </location>
</feature>
<dbReference type="InterPro" id="IPR013783">
    <property type="entry name" value="Ig-like_fold"/>
</dbReference>
<evidence type="ECO:0000256" key="3">
    <source>
        <dbReference type="SAM" id="MobiDB-lite"/>
    </source>
</evidence>
<dbReference type="InterPro" id="IPR003598">
    <property type="entry name" value="Ig_sub2"/>
</dbReference>
<sequence>RPWLPCPCPAVPSPVVALAGWCPLSPAGAQSTQLLVEPPWTPAVLWDRVTLTCQGSGTAGATTWYKNLRRWGQERRDSFTVTENGTYTCDKPGSGLNSPVLVSNGEGVSHILSVGDTVTLRCRSWQDNPVTRVRFYEDERDLGESLRGTELSLSPLELHNSGRYRCGGFQEQCDLQGFAHGLVLEGPPELPEGSPLNLSCLSTPSPLRPRAPLLYRFYRDGQLVGGPQGSPQLLVPAVGVSHPGNYSCEVRSQGGPCGRAAPGSASRCAVRVLLSGVSLLVQPPGGQVALGDRLVLSCTVAMGTGPLSFSWHRGGMNAPMGTGPRLELQHVGYNDSGHYQCRVSDGDNVVESPTLNITVLGEWDPWAGGDPNHSIPNSTHSHSTSSPRHPSPAQPSSQPPPLGVTDQGSWDRLAPGISTQDIQSVHP</sequence>
<feature type="compositionally biased region" description="Low complexity" evidence="3">
    <location>
        <begin position="371"/>
        <end position="388"/>
    </location>
</feature>
<dbReference type="InterPro" id="IPR003599">
    <property type="entry name" value="Ig_sub"/>
</dbReference>
<accession>U3KDF6</accession>
<dbReference type="Proteomes" id="UP000016665">
    <property type="component" value="Unplaced"/>
</dbReference>
<evidence type="ECO:0000256" key="1">
    <source>
        <dbReference type="ARBA" id="ARBA00022729"/>
    </source>
</evidence>
<reference evidence="5" key="2">
    <citation type="submission" date="2025-09" db="UniProtKB">
        <authorList>
            <consortium name="Ensembl"/>
        </authorList>
    </citation>
    <scope>IDENTIFICATION</scope>
</reference>
<protein>
    <recommendedName>
        <fullName evidence="4">Ig-like domain-containing protein</fullName>
    </recommendedName>
</protein>
<keyword evidence="2" id="KW-1015">Disulfide bond</keyword>
<feature type="compositionally biased region" description="Polar residues" evidence="3">
    <location>
        <begin position="417"/>
        <end position="427"/>
    </location>
</feature>
<reference evidence="5" key="1">
    <citation type="submission" date="2025-08" db="UniProtKB">
        <authorList>
            <consortium name="Ensembl"/>
        </authorList>
    </citation>
    <scope>IDENTIFICATION</scope>
</reference>
<dbReference type="Gene3D" id="2.60.40.10">
    <property type="entry name" value="Immunoglobulins"/>
    <property type="match status" value="4"/>
</dbReference>
<dbReference type="InterPro" id="IPR050488">
    <property type="entry name" value="Ig_Fc_receptor"/>
</dbReference>
<dbReference type="CDD" id="cd00096">
    <property type="entry name" value="Ig"/>
    <property type="match status" value="1"/>
</dbReference>
<dbReference type="SMART" id="SM00409">
    <property type="entry name" value="IG"/>
    <property type="match status" value="3"/>
</dbReference>
<dbReference type="AlphaFoldDB" id="U3KDF6"/>
<dbReference type="eggNOG" id="ENOG502S65W">
    <property type="taxonomic scope" value="Eukaryota"/>
</dbReference>
<dbReference type="GO" id="GO:0009897">
    <property type="term" value="C:external side of plasma membrane"/>
    <property type="evidence" value="ECO:0007669"/>
    <property type="project" value="TreeGrafter"/>
</dbReference>
<organism evidence="5 6">
    <name type="scientific">Ficedula albicollis</name>
    <name type="common">Collared flycatcher</name>
    <name type="synonym">Muscicapa albicollis</name>
    <dbReference type="NCBI Taxonomy" id="59894"/>
    <lineage>
        <taxon>Eukaryota</taxon>
        <taxon>Metazoa</taxon>
        <taxon>Chordata</taxon>
        <taxon>Craniata</taxon>
        <taxon>Vertebrata</taxon>
        <taxon>Euteleostomi</taxon>
        <taxon>Archelosauria</taxon>
        <taxon>Archosauria</taxon>
        <taxon>Dinosauria</taxon>
        <taxon>Saurischia</taxon>
        <taxon>Theropoda</taxon>
        <taxon>Coelurosauria</taxon>
        <taxon>Aves</taxon>
        <taxon>Neognathae</taxon>
        <taxon>Neoaves</taxon>
        <taxon>Telluraves</taxon>
        <taxon>Australaves</taxon>
        <taxon>Passeriformes</taxon>
        <taxon>Muscicapidae</taxon>
        <taxon>Ficedula</taxon>
    </lineage>
</organism>
<dbReference type="Pfam" id="PF13895">
    <property type="entry name" value="Ig_2"/>
    <property type="match status" value="1"/>
</dbReference>
<dbReference type="Ensembl" id="ENSFALT00000013114.2">
    <property type="protein sequence ID" value="ENSFALP00000013060.2"/>
    <property type="gene ID" value="ENSFALG00000012515.2"/>
</dbReference>
<keyword evidence="6" id="KW-1185">Reference proteome</keyword>
<dbReference type="SMART" id="SM00408">
    <property type="entry name" value="IGc2"/>
    <property type="match status" value="3"/>
</dbReference>
<feature type="domain" description="Ig-like" evidence="4">
    <location>
        <begin position="291"/>
        <end position="358"/>
    </location>
</feature>
<proteinExistence type="predicted"/>
<dbReference type="GO" id="GO:0007166">
    <property type="term" value="P:cell surface receptor signaling pathway"/>
    <property type="evidence" value="ECO:0007669"/>
    <property type="project" value="TreeGrafter"/>
</dbReference>
<feature type="domain" description="Ig-like" evidence="4">
    <location>
        <begin position="99"/>
        <end position="166"/>
    </location>
</feature>
<evidence type="ECO:0000259" key="4">
    <source>
        <dbReference type="PROSITE" id="PS50835"/>
    </source>
</evidence>
<dbReference type="HOGENOM" id="CLU_023383_7_2_1"/>